<evidence type="ECO:0000256" key="1">
    <source>
        <dbReference type="ARBA" id="ARBA00023125"/>
    </source>
</evidence>
<proteinExistence type="predicted"/>
<dbReference type="PROSITE" id="PS00622">
    <property type="entry name" value="HTH_LUXR_1"/>
    <property type="match status" value="1"/>
</dbReference>
<dbReference type="InterPro" id="IPR036388">
    <property type="entry name" value="WH-like_DNA-bd_sf"/>
</dbReference>
<dbReference type="PANTHER" id="PTHR43214">
    <property type="entry name" value="TWO-COMPONENT RESPONSE REGULATOR"/>
    <property type="match status" value="1"/>
</dbReference>
<evidence type="ECO:0000313" key="4">
    <source>
        <dbReference type="Proteomes" id="UP001201549"/>
    </source>
</evidence>
<dbReference type="PANTHER" id="PTHR43214:SF38">
    <property type="entry name" value="NITRATE_NITRITE RESPONSE REGULATOR PROTEIN NARL"/>
    <property type="match status" value="1"/>
</dbReference>
<reference evidence="3 4" key="1">
    <citation type="submission" date="2022-02" db="EMBL/GenBank/DDBJ databases">
        <authorList>
            <person name="Zhuang L."/>
        </authorList>
    </citation>
    <scope>NUCLEOTIDE SEQUENCE [LARGE SCALE GENOMIC DNA]</scope>
    <source>
        <strain evidence="3 4">C32</strain>
    </source>
</reference>
<feature type="domain" description="HTH luxR-type" evidence="2">
    <location>
        <begin position="139"/>
        <end position="204"/>
    </location>
</feature>
<dbReference type="PRINTS" id="PR00038">
    <property type="entry name" value="HTHLUXR"/>
</dbReference>
<dbReference type="RefSeq" id="WP_238897956.1">
    <property type="nucleotide sequence ID" value="NZ_JAKOGG010000017.1"/>
</dbReference>
<comment type="caution">
    <text evidence="3">The sequence shown here is derived from an EMBL/GenBank/DDBJ whole genome shotgun (WGS) entry which is preliminary data.</text>
</comment>
<dbReference type="EMBL" id="JAKOGG010000017">
    <property type="protein sequence ID" value="MCS4558178.1"/>
    <property type="molecule type" value="Genomic_DNA"/>
</dbReference>
<dbReference type="InterPro" id="IPR039420">
    <property type="entry name" value="WalR-like"/>
</dbReference>
<sequence>MDIRSHRGLHLEGDGFDLLPELKQLYLENERCLRKALSNTDEQHISHVFFVDCTQKPILSVSSRQKSSTAYIAVVNHLDTQIEVELLLAGFHGQLIKNSSLVLQLSAIDSLIKGEMYFSRKALSQYIYEISGKKKLATSEIMALDVTKKERKIVDCIFEGLSNQEIANALNISLNTVKMHLQNIYRKNNLKGRIQLMSSYSINPSGCNA</sequence>
<protein>
    <submittedName>
        <fullName evidence="3">Response regulator transcription factor</fullName>
    </submittedName>
</protein>
<dbReference type="Pfam" id="PF00196">
    <property type="entry name" value="GerE"/>
    <property type="match status" value="1"/>
</dbReference>
<name>A0ABT2FPB1_9GAMM</name>
<dbReference type="InterPro" id="IPR000792">
    <property type="entry name" value="Tscrpt_reg_LuxR_C"/>
</dbReference>
<evidence type="ECO:0000313" key="3">
    <source>
        <dbReference type="EMBL" id="MCS4558178.1"/>
    </source>
</evidence>
<dbReference type="PROSITE" id="PS50043">
    <property type="entry name" value="HTH_LUXR_2"/>
    <property type="match status" value="1"/>
</dbReference>
<accession>A0ABT2FPB1</accession>
<dbReference type="SMART" id="SM00421">
    <property type="entry name" value="HTH_LUXR"/>
    <property type="match status" value="1"/>
</dbReference>
<reference evidence="4" key="2">
    <citation type="submission" date="2023-07" db="EMBL/GenBank/DDBJ databases">
        <title>Shewanella mangrovi sp. nov., an acetaldehyde- degrading bacterium isolated from mangrove sediment.</title>
        <authorList>
            <person name="Liu Y."/>
        </authorList>
    </citation>
    <scope>NUCLEOTIDE SEQUENCE [LARGE SCALE GENOMIC DNA]</scope>
    <source>
        <strain evidence="4">C32</strain>
    </source>
</reference>
<dbReference type="InterPro" id="IPR016032">
    <property type="entry name" value="Sig_transdc_resp-reg_C-effctor"/>
</dbReference>
<dbReference type="Gene3D" id="3.40.50.2300">
    <property type="match status" value="1"/>
</dbReference>
<dbReference type="Gene3D" id="1.10.10.10">
    <property type="entry name" value="Winged helix-like DNA-binding domain superfamily/Winged helix DNA-binding domain"/>
    <property type="match status" value="1"/>
</dbReference>
<organism evidence="3 4">
    <name type="scientific">Shewanella electrica</name>
    <dbReference type="NCBI Taxonomy" id="515560"/>
    <lineage>
        <taxon>Bacteria</taxon>
        <taxon>Pseudomonadati</taxon>
        <taxon>Pseudomonadota</taxon>
        <taxon>Gammaproteobacteria</taxon>
        <taxon>Alteromonadales</taxon>
        <taxon>Shewanellaceae</taxon>
        <taxon>Shewanella</taxon>
    </lineage>
</organism>
<dbReference type="Proteomes" id="UP001201549">
    <property type="component" value="Unassembled WGS sequence"/>
</dbReference>
<keyword evidence="1" id="KW-0238">DNA-binding</keyword>
<evidence type="ECO:0000259" key="2">
    <source>
        <dbReference type="PROSITE" id="PS50043"/>
    </source>
</evidence>
<dbReference type="CDD" id="cd06170">
    <property type="entry name" value="LuxR_C_like"/>
    <property type="match status" value="1"/>
</dbReference>
<gene>
    <name evidence="3" type="ORF">L9G74_17200</name>
</gene>
<keyword evidence="4" id="KW-1185">Reference proteome</keyword>
<dbReference type="SUPFAM" id="SSF46894">
    <property type="entry name" value="C-terminal effector domain of the bipartite response regulators"/>
    <property type="match status" value="1"/>
</dbReference>